<evidence type="ECO:0000313" key="2">
    <source>
        <dbReference type="Proteomes" id="UP000315677"/>
    </source>
</evidence>
<dbReference type="AlphaFoldDB" id="A0A543DJT9"/>
<dbReference type="Proteomes" id="UP000315677">
    <property type="component" value="Unassembled WGS sequence"/>
</dbReference>
<name>A0A543DJT9_9PSEU</name>
<accession>A0A543DJT9</accession>
<protein>
    <submittedName>
        <fullName evidence="1">Uncharacterized protein</fullName>
    </submittedName>
</protein>
<dbReference type="RefSeq" id="WP_246106758.1">
    <property type="nucleotide sequence ID" value="NZ_VFPA01000003.1"/>
</dbReference>
<comment type="caution">
    <text evidence="1">The sequence shown here is derived from an EMBL/GenBank/DDBJ whole genome shotgun (WGS) entry which is preliminary data.</text>
</comment>
<organism evidence="1 2">
    <name type="scientific">Pseudonocardia kunmingensis</name>
    <dbReference type="NCBI Taxonomy" id="630975"/>
    <lineage>
        <taxon>Bacteria</taxon>
        <taxon>Bacillati</taxon>
        <taxon>Actinomycetota</taxon>
        <taxon>Actinomycetes</taxon>
        <taxon>Pseudonocardiales</taxon>
        <taxon>Pseudonocardiaceae</taxon>
        <taxon>Pseudonocardia</taxon>
    </lineage>
</organism>
<dbReference type="EMBL" id="VFPA01000003">
    <property type="protein sequence ID" value="TQM09583.1"/>
    <property type="molecule type" value="Genomic_DNA"/>
</dbReference>
<proteinExistence type="predicted"/>
<keyword evidence="2" id="KW-1185">Reference proteome</keyword>
<sequence>MAVNPEATPEEPVAPLACGRDAARLWDRAAQGTPLDEHERACPHCRAAHADARGLDAVVHRMAAQEIDPPDSVLDRVMTAVLTEFRGQEVLTLPSPHGPARIGTPAAAAVLRRVVDGMGGLRARSCRIEQDGAGGHAVDVRITVAARFGVDLASVTARVRQMVVTAGEQALGVPVRRVDIDVVDLFGDENGGNENGVDEEEP</sequence>
<gene>
    <name evidence="1" type="ORF">FB558_5343</name>
</gene>
<evidence type="ECO:0000313" key="1">
    <source>
        <dbReference type="EMBL" id="TQM09583.1"/>
    </source>
</evidence>
<reference evidence="1 2" key="1">
    <citation type="submission" date="2019-06" db="EMBL/GenBank/DDBJ databases">
        <title>Sequencing the genomes of 1000 actinobacteria strains.</title>
        <authorList>
            <person name="Klenk H.-P."/>
        </authorList>
    </citation>
    <scope>NUCLEOTIDE SEQUENCE [LARGE SCALE GENOMIC DNA]</scope>
    <source>
        <strain evidence="1 2">DSM 45301</strain>
    </source>
</reference>